<gene>
    <name evidence="13 15" type="primary">ccmE</name>
    <name evidence="13" type="synonym">cycJ</name>
    <name evidence="15" type="ORF">SG34_002395</name>
</gene>
<dbReference type="GO" id="GO:0020037">
    <property type="term" value="F:heme binding"/>
    <property type="evidence" value="ECO:0007669"/>
    <property type="project" value="InterPro"/>
</dbReference>
<dbReference type="Proteomes" id="UP000032352">
    <property type="component" value="Chromosome"/>
</dbReference>
<dbReference type="InterPro" id="IPR036127">
    <property type="entry name" value="CcmE-like_sf"/>
</dbReference>
<evidence type="ECO:0000256" key="8">
    <source>
        <dbReference type="ARBA" id="ARBA00022968"/>
    </source>
</evidence>
<sequence length="170" mass="18622">MNPRRKKRLTIVSSILVGLSVVAGLVLYALSQNIDLFYTPKEILQGKEDTDLRPVIGQRLRIGGLVVPGSVKRDENSLKVSFKLADMRMPMVFNDSDPMVTVHYDGILPDLFREGQGIVANGILTSEAIIDASEVLAKHDENYMPPELADAMKNGEAPKGMHGKAAYDKG</sequence>
<dbReference type="EMBL" id="CP059733">
    <property type="protein sequence ID" value="WDE05808.1"/>
    <property type="molecule type" value="Genomic_DNA"/>
</dbReference>
<dbReference type="GO" id="GO:0046872">
    <property type="term" value="F:metal ion binding"/>
    <property type="evidence" value="ECO:0007669"/>
    <property type="project" value="UniProtKB-KW"/>
</dbReference>
<dbReference type="PANTHER" id="PTHR34128">
    <property type="entry name" value="CYTOCHROME C-TYPE BIOGENESIS PROTEIN CCME HOMOLOG, MITOCHONDRIAL"/>
    <property type="match status" value="1"/>
</dbReference>
<proteinExistence type="inferred from homology"/>
<evidence type="ECO:0000256" key="3">
    <source>
        <dbReference type="ARBA" id="ARBA00022519"/>
    </source>
</evidence>
<reference evidence="15 16" key="1">
    <citation type="journal article" date="2015" name="Genome Announc.">
        <title>Draft Genome Sequences of Marine Isolates of Thalassomonas viridans and Thalassomonas actiniarum.</title>
        <authorList>
            <person name="Olonade I."/>
            <person name="van Zyl L.J."/>
            <person name="Trindade M."/>
        </authorList>
    </citation>
    <scope>NUCLEOTIDE SEQUENCE [LARGE SCALE GENOMIC DNA]</scope>
    <source>
        <strain evidence="15 16">XOM25</strain>
    </source>
</reference>
<evidence type="ECO:0000313" key="16">
    <source>
        <dbReference type="Proteomes" id="UP000032352"/>
    </source>
</evidence>
<dbReference type="RefSeq" id="WP_044836712.1">
    <property type="nucleotide sequence ID" value="NZ_CP059733.1"/>
</dbReference>
<keyword evidence="3" id="KW-0997">Cell inner membrane</keyword>
<keyword evidence="16" id="KW-1185">Reference proteome</keyword>
<dbReference type="FunFam" id="2.40.50.140:FF:000104">
    <property type="entry name" value="Cytochrome c-type biogenesis protein CcmE"/>
    <property type="match status" value="1"/>
</dbReference>
<evidence type="ECO:0000256" key="10">
    <source>
        <dbReference type="ARBA" id="ARBA00023004"/>
    </source>
</evidence>
<comment type="subcellular location">
    <subcellularLocation>
        <location evidence="1">Cell inner membrane</location>
    </subcellularLocation>
    <subcellularLocation>
        <location evidence="13">Cell membrane</location>
        <topology evidence="13">Single-pass type II membrane protein</topology>
    </subcellularLocation>
</comment>
<evidence type="ECO:0000313" key="15">
    <source>
        <dbReference type="EMBL" id="WDE05808.1"/>
    </source>
</evidence>
<evidence type="ECO:0000256" key="1">
    <source>
        <dbReference type="ARBA" id="ARBA00004533"/>
    </source>
</evidence>
<feature type="topological domain" description="Extracellular" evidence="13">
    <location>
        <begin position="30"/>
        <end position="170"/>
    </location>
</feature>
<protein>
    <recommendedName>
        <fullName evidence="13">Cytochrome c-type biogenesis protein CcmE</fullName>
    </recommendedName>
    <alternativeName>
        <fullName evidence="13">Cytochrome c maturation protein E</fullName>
    </alternativeName>
    <alternativeName>
        <fullName evidence="13">Heme chaperone CcmE</fullName>
    </alternativeName>
</protein>
<keyword evidence="6 13" id="KW-0479">Metal-binding</keyword>
<evidence type="ECO:0000256" key="6">
    <source>
        <dbReference type="ARBA" id="ARBA00022723"/>
    </source>
</evidence>
<keyword evidence="10 13" id="KW-0408">Iron</keyword>
<evidence type="ECO:0000256" key="5">
    <source>
        <dbReference type="ARBA" id="ARBA00022692"/>
    </source>
</evidence>
<keyword evidence="11 13" id="KW-0472">Membrane</keyword>
<feature type="binding site" description="axial binding residue" evidence="13 14">
    <location>
        <position position="143"/>
    </location>
    <ligand>
        <name>heme</name>
        <dbReference type="ChEBI" id="CHEBI:30413"/>
    </ligand>
    <ligandPart>
        <name>Fe</name>
        <dbReference type="ChEBI" id="CHEBI:18248"/>
    </ligandPart>
</feature>
<keyword evidence="4 13" id="KW-0349">Heme</keyword>
<dbReference type="NCBIfam" id="NF009638">
    <property type="entry name" value="PRK13165.1"/>
    <property type="match status" value="1"/>
</dbReference>
<dbReference type="HAMAP" id="MF_01959">
    <property type="entry name" value="CcmE"/>
    <property type="match status" value="1"/>
</dbReference>
<organism evidence="15 16">
    <name type="scientific">Thalassomonas viridans</name>
    <dbReference type="NCBI Taxonomy" id="137584"/>
    <lineage>
        <taxon>Bacteria</taxon>
        <taxon>Pseudomonadati</taxon>
        <taxon>Pseudomonadota</taxon>
        <taxon>Gammaproteobacteria</taxon>
        <taxon>Alteromonadales</taxon>
        <taxon>Colwelliaceae</taxon>
        <taxon>Thalassomonas</taxon>
    </lineage>
</organism>
<dbReference type="GO" id="GO:0017003">
    <property type="term" value="P:protein-heme linkage"/>
    <property type="evidence" value="ECO:0007669"/>
    <property type="project" value="UniProtKB-UniRule"/>
</dbReference>
<comment type="function">
    <text evidence="12 13">Heme chaperone required for the biogenesis of c-type cytochromes. Transiently binds heme delivered by CcmC and transfers the heme to apo-cytochromes in a process facilitated by CcmF and CcmH.</text>
</comment>
<evidence type="ECO:0000256" key="2">
    <source>
        <dbReference type="ARBA" id="ARBA00022475"/>
    </source>
</evidence>
<feature type="topological domain" description="Cytoplasmic" evidence="13">
    <location>
        <begin position="1"/>
        <end position="8"/>
    </location>
</feature>
<dbReference type="InterPro" id="IPR004329">
    <property type="entry name" value="CcmE"/>
</dbReference>
<evidence type="ECO:0000256" key="9">
    <source>
        <dbReference type="ARBA" id="ARBA00022989"/>
    </source>
</evidence>
<evidence type="ECO:0000256" key="11">
    <source>
        <dbReference type="ARBA" id="ARBA00023136"/>
    </source>
</evidence>
<comment type="similarity">
    <text evidence="13">Belongs to the CcmE/CycJ family.</text>
</comment>
<feature type="binding site" description="covalent" evidence="13 14">
    <location>
        <position position="139"/>
    </location>
    <ligand>
        <name>heme</name>
        <dbReference type="ChEBI" id="CHEBI:30413"/>
    </ligand>
</feature>
<dbReference type="KEGG" id="tvd:SG34_002395"/>
<dbReference type="AlphaFoldDB" id="A0AAE9Z3D0"/>
<dbReference type="PANTHER" id="PTHR34128:SF2">
    <property type="entry name" value="CYTOCHROME C-TYPE BIOGENESIS PROTEIN CCME HOMOLOG, MITOCHONDRIAL"/>
    <property type="match status" value="1"/>
</dbReference>
<evidence type="ECO:0000256" key="12">
    <source>
        <dbReference type="ARBA" id="ARBA00056663"/>
    </source>
</evidence>
<keyword evidence="7 13" id="KW-0201">Cytochrome c-type biogenesis</keyword>
<evidence type="ECO:0000256" key="14">
    <source>
        <dbReference type="PIRSR" id="PIRSR604329-50"/>
    </source>
</evidence>
<dbReference type="GO" id="GO:0017004">
    <property type="term" value="P:cytochrome complex assembly"/>
    <property type="evidence" value="ECO:0007669"/>
    <property type="project" value="UniProtKB-KW"/>
</dbReference>
<dbReference type="SUPFAM" id="SSF82093">
    <property type="entry name" value="Heme chaperone CcmE"/>
    <property type="match status" value="1"/>
</dbReference>
<dbReference type="InterPro" id="IPR012340">
    <property type="entry name" value="NA-bd_OB-fold"/>
</dbReference>
<dbReference type="Gene3D" id="2.40.50.140">
    <property type="entry name" value="Nucleic acid-binding proteins"/>
    <property type="match status" value="1"/>
</dbReference>
<name>A0AAE9Z3D0_9GAMM</name>
<keyword evidence="8 13" id="KW-0735">Signal-anchor</keyword>
<accession>A0AAE9Z3D0</accession>
<dbReference type="GO" id="GO:0005886">
    <property type="term" value="C:plasma membrane"/>
    <property type="evidence" value="ECO:0007669"/>
    <property type="project" value="UniProtKB-SubCell"/>
</dbReference>
<evidence type="ECO:0000256" key="13">
    <source>
        <dbReference type="HAMAP-Rule" id="MF_01959"/>
    </source>
</evidence>
<evidence type="ECO:0000256" key="4">
    <source>
        <dbReference type="ARBA" id="ARBA00022617"/>
    </source>
</evidence>
<dbReference type="Pfam" id="PF03100">
    <property type="entry name" value="CcmE"/>
    <property type="match status" value="1"/>
</dbReference>
<keyword evidence="5 13" id="KW-0812">Transmembrane</keyword>
<evidence type="ECO:0000256" key="7">
    <source>
        <dbReference type="ARBA" id="ARBA00022748"/>
    </source>
</evidence>
<reference evidence="15 16" key="2">
    <citation type="journal article" date="2022" name="Mar. Drugs">
        <title>Bioassay-Guided Fractionation Leads to the Detection of Cholic Acid Generated by the Rare Thalassomonas sp.</title>
        <authorList>
            <person name="Pheiffer F."/>
            <person name="Schneider Y.K."/>
            <person name="Hansen E.H."/>
            <person name="Andersen J.H."/>
            <person name="Isaksson J."/>
            <person name="Busche T."/>
            <person name="R C."/>
            <person name="Kalinowski J."/>
            <person name="Zyl L.V."/>
            <person name="Trindade M."/>
        </authorList>
    </citation>
    <scope>NUCLEOTIDE SEQUENCE [LARGE SCALE GENOMIC DNA]</scope>
    <source>
        <strain evidence="15 16">XOM25</strain>
    </source>
</reference>
<keyword evidence="2 13" id="KW-1003">Cell membrane</keyword>
<keyword evidence="9 13" id="KW-1133">Transmembrane helix</keyword>